<comment type="caution">
    <text evidence="1">The sequence shown here is derived from an EMBL/GenBank/DDBJ whole genome shotgun (WGS) entry which is preliminary data.</text>
</comment>
<sequence length="105" mass="11519">MPEGALDFLATSIADLISLTRRCLIGVSIRSDVKGSKEFDSLSLWLEAIRLSMAMISSISNIVPGMGAQGDAAITQDTYSRSSCRAAWRMFSFSDMVDLIRFFLS</sequence>
<evidence type="ECO:0000313" key="2">
    <source>
        <dbReference type="Proteomes" id="UP001153050"/>
    </source>
</evidence>
<reference evidence="1 2" key="1">
    <citation type="submission" date="2022-03" db="EMBL/GenBank/DDBJ databases">
        <authorList>
            <person name="Brunel B."/>
        </authorList>
    </citation>
    <scope>NUCLEOTIDE SEQUENCE [LARGE SCALE GENOMIC DNA]</scope>
    <source>
        <strain evidence="1">STM5069sample</strain>
    </source>
</reference>
<name>A0ABM9DM02_9HYPH</name>
<dbReference type="Proteomes" id="UP001153050">
    <property type="component" value="Unassembled WGS sequence"/>
</dbReference>
<dbReference type="EMBL" id="CAKXZT010000090">
    <property type="protein sequence ID" value="CAH2397659.1"/>
    <property type="molecule type" value="Genomic_DNA"/>
</dbReference>
<keyword evidence="2" id="KW-1185">Reference proteome</keyword>
<gene>
    <name evidence="1" type="ORF">MES5069_180027</name>
</gene>
<protein>
    <submittedName>
        <fullName evidence="1">Uncharacterized protein</fullName>
    </submittedName>
</protein>
<accession>A0ABM9DM02</accession>
<proteinExistence type="predicted"/>
<evidence type="ECO:0000313" key="1">
    <source>
        <dbReference type="EMBL" id="CAH2397659.1"/>
    </source>
</evidence>
<organism evidence="1 2">
    <name type="scientific">Mesorhizobium escarrei</name>
    <dbReference type="NCBI Taxonomy" id="666018"/>
    <lineage>
        <taxon>Bacteria</taxon>
        <taxon>Pseudomonadati</taxon>
        <taxon>Pseudomonadota</taxon>
        <taxon>Alphaproteobacteria</taxon>
        <taxon>Hyphomicrobiales</taxon>
        <taxon>Phyllobacteriaceae</taxon>
        <taxon>Mesorhizobium</taxon>
    </lineage>
</organism>